<evidence type="ECO:0000256" key="1">
    <source>
        <dbReference type="SAM" id="MobiDB-lite"/>
    </source>
</evidence>
<sequence>LINANQNGFALVPSLNSPGGEGVASFNPFPEHGSQSNIPSVDFLKSQSYDLNLNHRDLSFLPPLFSPLIGPSSSGAAESQSPNNIEHNILSVKTSEGYLKGNKDHRSDLNQNDVSSLSSSVSSLDQHETRSGIESPQEILGQIMNRNPQPPYAASIEYQEDLKALSAGDASDGSVDPGTFLVAETNSPKERQLNFLTYLGPTLGPIVSSYINPWVSFFVNRIQNGVYQTYTNGIQNDNELVDYAPVRKILKDANDVIETKTSETLDEQQVQGGYMVPLDSTGSTFYVPIPIVYHTR</sequence>
<organism evidence="2">
    <name type="scientific">Clastoptera arizonana</name>
    <name type="common">Arizona spittle bug</name>
    <dbReference type="NCBI Taxonomy" id="38151"/>
    <lineage>
        <taxon>Eukaryota</taxon>
        <taxon>Metazoa</taxon>
        <taxon>Ecdysozoa</taxon>
        <taxon>Arthropoda</taxon>
        <taxon>Hexapoda</taxon>
        <taxon>Insecta</taxon>
        <taxon>Pterygota</taxon>
        <taxon>Neoptera</taxon>
        <taxon>Paraneoptera</taxon>
        <taxon>Hemiptera</taxon>
        <taxon>Auchenorrhyncha</taxon>
        <taxon>Cercopoidea</taxon>
        <taxon>Clastopteridae</taxon>
        <taxon>Clastoptera</taxon>
    </lineage>
</organism>
<dbReference type="EMBL" id="GEDC01001297">
    <property type="protein sequence ID" value="JAS36001.1"/>
    <property type="molecule type" value="Transcribed_RNA"/>
</dbReference>
<proteinExistence type="predicted"/>
<feature type="region of interest" description="Disordered" evidence="1">
    <location>
        <begin position="99"/>
        <end position="133"/>
    </location>
</feature>
<evidence type="ECO:0000313" key="2">
    <source>
        <dbReference type="EMBL" id="JAS36001.1"/>
    </source>
</evidence>
<dbReference type="AlphaFoldDB" id="A0A1B6EDJ9"/>
<feature type="compositionally biased region" description="Low complexity" evidence="1">
    <location>
        <begin position="109"/>
        <end position="124"/>
    </location>
</feature>
<feature type="non-terminal residue" evidence="2">
    <location>
        <position position="1"/>
    </location>
</feature>
<name>A0A1B6EDJ9_9HEMI</name>
<protein>
    <submittedName>
        <fullName evidence="2">Uncharacterized protein</fullName>
    </submittedName>
</protein>
<accession>A0A1B6EDJ9</accession>
<gene>
    <name evidence="2" type="ORF">g.8210</name>
</gene>
<reference evidence="2" key="1">
    <citation type="submission" date="2015-12" db="EMBL/GenBank/DDBJ databases">
        <title>De novo transcriptome assembly of four potential Pierce s Disease insect vectors from Arizona vineyards.</title>
        <authorList>
            <person name="Tassone E.E."/>
        </authorList>
    </citation>
    <scope>NUCLEOTIDE SEQUENCE</scope>
</reference>